<keyword evidence="1" id="KW-0812">Transmembrane</keyword>
<feature type="transmembrane region" description="Helical" evidence="1">
    <location>
        <begin position="111"/>
        <end position="132"/>
    </location>
</feature>
<comment type="caution">
    <text evidence="2">The sequence shown here is derived from an EMBL/GenBank/DDBJ whole genome shotgun (WGS) entry which is preliminary data.</text>
</comment>
<reference evidence="2" key="1">
    <citation type="journal article" date="2021" name="Proc. Natl. Acad. Sci. U.S.A.">
        <title>Global biogeography of chemosynthetic symbionts reveals both localized and globally distributed symbiont groups. .</title>
        <authorList>
            <person name="Osvatic J.T."/>
            <person name="Wilkins L.G.E."/>
            <person name="Leibrecht L."/>
            <person name="Leray M."/>
            <person name="Zauner S."/>
            <person name="Polzin J."/>
            <person name="Camacho Y."/>
            <person name="Gros O."/>
            <person name="van Gils J.A."/>
            <person name="Eisen J.A."/>
            <person name="Petersen J.M."/>
            <person name="Yuen B."/>
        </authorList>
    </citation>
    <scope>NUCLEOTIDE SEQUENCE</scope>
    <source>
        <strain evidence="2">MAGclacostrist055</strain>
    </source>
</reference>
<dbReference type="AlphaFoldDB" id="A0A9E4NNY8"/>
<evidence type="ECO:0000313" key="3">
    <source>
        <dbReference type="Proteomes" id="UP000886674"/>
    </source>
</evidence>
<evidence type="ECO:0000313" key="2">
    <source>
        <dbReference type="EMBL" id="MCG7981064.1"/>
    </source>
</evidence>
<keyword evidence="1" id="KW-0472">Membrane</keyword>
<protein>
    <submittedName>
        <fullName evidence="2">Uncharacterized protein</fullName>
    </submittedName>
</protein>
<evidence type="ECO:0000256" key="1">
    <source>
        <dbReference type="SAM" id="Phobius"/>
    </source>
</evidence>
<name>A0A9E4NNY8_9GAMM</name>
<organism evidence="2 3">
    <name type="scientific">Candidatus Thiodiazotropha taylori</name>
    <dbReference type="NCBI Taxonomy" id="2792791"/>
    <lineage>
        <taxon>Bacteria</taxon>
        <taxon>Pseudomonadati</taxon>
        <taxon>Pseudomonadota</taxon>
        <taxon>Gammaproteobacteria</taxon>
        <taxon>Chromatiales</taxon>
        <taxon>Sedimenticolaceae</taxon>
        <taxon>Candidatus Thiodiazotropha</taxon>
    </lineage>
</organism>
<dbReference type="Proteomes" id="UP000886674">
    <property type="component" value="Unassembled WGS sequence"/>
</dbReference>
<keyword evidence="1" id="KW-1133">Transmembrane helix</keyword>
<proteinExistence type="predicted"/>
<accession>A0A9E4NNY8</accession>
<sequence length="278" mass="31966">MNPINKLYSIVLSHLGKRLCENRIPRSGEKGKAVNCFVLAIDRDRGPFQLITKISGNLLTVLEWNETSYTDEKVIELEQIDRKQLRIIHYYGLSEIRYYGLWDYLRNGATGFQYLLIIGYGTLSSVNQYFFIKKKLVTKQRMELLQYLVAHHYESGGGGLGVIELMSQLYSIRWISHPDSESQQRKVELYLASLVDSGELEKNGTSYRVKGKAISTIESFEEEERRHTDNVRLQRKAIWVSVILAVFALIQADVIKLPTVLDYSNTALTQENGELHNK</sequence>
<gene>
    <name evidence="2" type="ORF">JAY77_23325</name>
</gene>
<feature type="transmembrane region" description="Helical" evidence="1">
    <location>
        <begin position="237"/>
        <end position="255"/>
    </location>
</feature>
<dbReference type="EMBL" id="JAEPCR010000191">
    <property type="protein sequence ID" value="MCG7981064.1"/>
    <property type="molecule type" value="Genomic_DNA"/>
</dbReference>